<dbReference type="EMBL" id="JAXAVX010000003">
    <property type="protein sequence ID" value="MDX8151569.1"/>
    <property type="molecule type" value="Genomic_DNA"/>
</dbReference>
<protein>
    <submittedName>
        <fullName evidence="9">Precorrin-2 C(20)-methyltransferase</fullName>
        <ecNumber evidence="9">2.1.1.130</ecNumber>
    </submittedName>
</protein>
<evidence type="ECO:0000256" key="1">
    <source>
        <dbReference type="ARBA" id="ARBA00004953"/>
    </source>
</evidence>
<keyword evidence="4 9" id="KW-0489">Methyltransferase</keyword>
<dbReference type="SUPFAM" id="SSF53790">
    <property type="entry name" value="Tetrapyrrole methylase"/>
    <property type="match status" value="1"/>
</dbReference>
<evidence type="ECO:0000313" key="9">
    <source>
        <dbReference type="EMBL" id="MDX8151569.1"/>
    </source>
</evidence>
<dbReference type="Proteomes" id="UP001277761">
    <property type="component" value="Unassembled WGS sequence"/>
</dbReference>
<dbReference type="NCBIfam" id="TIGR01467">
    <property type="entry name" value="cobI_cbiL"/>
    <property type="match status" value="1"/>
</dbReference>
<dbReference type="PANTHER" id="PTHR43467:SF2">
    <property type="entry name" value="COBALT-PRECORRIN-2 C(20)-METHYLTRANSFERASE"/>
    <property type="match status" value="1"/>
</dbReference>
<evidence type="ECO:0000256" key="6">
    <source>
        <dbReference type="ARBA" id="ARBA00022691"/>
    </source>
</evidence>
<evidence type="ECO:0000256" key="4">
    <source>
        <dbReference type="ARBA" id="ARBA00022603"/>
    </source>
</evidence>
<comment type="caution">
    <text evidence="9">The sequence shown here is derived from an EMBL/GenBank/DDBJ whole genome shotgun (WGS) entry which is preliminary data.</text>
</comment>
<dbReference type="InterPro" id="IPR000878">
    <property type="entry name" value="4pyrrol_Mease"/>
</dbReference>
<dbReference type="InterPro" id="IPR012382">
    <property type="entry name" value="CobI/CbiL"/>
</dbReference>
<dbReference type="CDD" id="cd11645">
    <property type="entry name" value="Precorrin_2_C20_MT"/>
    <property type="match status" value="1"/>
</dbReference>
<dbReference type="PIRSF" id="PIRSF036427">
    <property type="entry name" value="Precrrn-2_mtase"/>
    <property type="match status" value="1"/>
</dbReference>
<evidence type="ECO:0000313" key="10">
    <source>
        <dbReference type="Proteomes" id="UP001277761"/>
    </source>
</evidence>
<dbReference type="InterPro" id="IPR035996">
    <property type="entry name" value="4pyrrol_Methylase_sf"/>
</dbReference>
<proteinExistence type="inferred from homology"/>
<evidence type="ECO:0000256" key="3">
    <source>
        <dbReference type="ARBA" id="ARBA00022573"/>
    </source>
</evidence>
<keyword evidence="3" id="KW-0169">Cobalamin biosynthesis</keyword>
<dbReference type="Gene3D" id="3.30.950.10">
    <property type="entry name" value="Methyltransferase, Cobalt-precorrin-4 Transmethylase, Domain 2"/>
    <property type="match status" value="1"/>
</dbReference>
<accession>A0ABU4VIB2</accession>
<dbReference type="GO" id="GO:0032259">
    <property type="term" value="P:methylation"/>
    <property type="evidence" value="ECO:0007669"/>
    <property type="project" value="UniProtKB-KW"/>
</dbReference>
<name>A0ABU4VIB2_9ACTN</name>
<dbReference type="RefSeq" id="WP_319953724.1">
    <property type="nucleotide sequence ID" value="NZ_JAXAVX010000003.1"/>
</dbReference>
<keyword evidence="10" id="KW-1185">Reference proteome</keyword>
<dbReference type="InterPro" id="IPR014777">
    <property type="entry name" value="4pyrrole_Mease_sub1"/>
</dbReference>
<evidence type="ECO:0000259" key="8">
    <source>
        <dbReference type="Pfam" id="PF00590"/>
    </source>
</evidence>
<keyword evidence="6" id="KW-0949">S-adenosyl-L-methionine</keyword>
<dbReference type="InterPro" id="IPR014776">
    <property type="entry name" value="4pyrrole_Mease_sub2"/>
</dbReference>
<evidence type="ECO:0000256" key="7">
    <source>
        <dbReference type="PIRNR" id="PIRNR036427"/>
    </source>
</evidence>
<dbReference type="GO" id="GO:0030788">
    <property type="term" value="F:precorrin-2 C20-methyltransferase activity"/>
    <property type="evidence" value="ECO:0007669"/>
    <property type="project" value="UniProtKB-EC"/>
</dbReference>
<dbReference type="InterPro" id="IPR006364">
    <property type="entry name" value="CobI/CbiL/CobIJ_dom"/>
</dbReference>
<sequence length="255" mass="26980">MSTAADPTTGTLIGIGVGPGDPEHLTLKALRALERADRVFVPVTEAAGEVGRAERVVAPHVDPAKVERLGFSMRDASLRQENWDRAGAAIAAIVRDGGTAAFCTLGDPNVYSTFTYMAHTVRDLVPGLRVETVPGITAMQDLASRSSIVLTEGNESLALLPLTAGEDALRSVLRTADTVVAYKGGRHMPRVREILAEEGRLDDAVYGELLGVEGQQVTGAGADAEQRGPYLSTVIVPARREGRGGKLRDETGRAI</sequence>
<keyword evidence="5 9" id="KW-0808">Transferase</keyword>
<organism evidence="9 10">
    <name type="scientific">Patulibacter brassicae</name>
    <dbReference type="NCBI Taxonomy" id="1705717"/>
    <lineage>
        <taxon>Bacteria</taxon>
        <taxon>Bacillati</taxon>
        <taxon>Actinomycetota</taxon>
        <taxon>Thermoleophilia</taxon>
        <taxon>Solirubrobacterales</taxon>
        <taxon>Patulibacteraceae</taxon>
        <taxon>Patulibacter</taxon>
    </lineage>
</organism>
<dbReference type="EC" id="2.1.1.130" evidence="9"/>
<reference evidence="9 10" key="1">
    <citation type="submission" date="2023-11" db="EMBL/GenBank/DDBJ databases">
        <authorList>
            <person name="Xu M."/>
            <person name="Jiang T."/>
        </authorList>
    </citation>
    <scope>NUCLEOTIDE SEQUENCE [LARGE SCALE GENOMIC DNA]</scope>
    <source>
        <strain evidence="9 10">SD</strain>
    </source>
</reference>
<gene>
    <name evidence="9" type="primary">cobI</name>
    <name evidence="9" type="ORF">SK069_08205</name>
</gene>
<feature type="domain" description="Tetrapyrrole methylase" evidence="8">
    <location>
        <begin position="11"/>
        <end position="218"/>
    </location>
</feature>
<dbReference type="Pfam" id="PF00590">
    <property type="entry name" value="TP_methylase"/>
    <property type="match status" value="1"/>
</dbReference>
<comment type="similarity">
    <text evidence="2 7">Belongs to the precorrin methyltransferase family.</text>
</comment>
<comment type="pathway">
    <text evidence="1">Cofactor biosynthesis; adenosylcobalamin biosynthesis.</text>
</comment>
<dbReference type="PANTHER" id="PTHR43467">
    <property type="entry name" value="COBALT-PRECORRIN-2 C(20)-METHYLTRANSFERASE"/>
    <property type="match status" value="1"/>
</dbReference>
<evidence type="ECO:0000256" key="2">
    <source>
        <dbReference type="ARBA" id="ARBA00005879"/>
    </source>
</evidence>
<dbReference type="Gene3D" id="3.40.1010.10">
    <property type="entry name" value="Cobalt-precorrin-4 Transmethylase, Domain 1"/>
    <property type="match status" value="1"/>
</dbReference>
<evidence type="ECO:0000256" key="5">
    <source>
        <dbReference type="ARBA" id="ARBA00022679"/>
    </source>
</evidence>